<dbReference type="EMBL" id="JAUTXT010000026">
    <property type="protein sequence ID" value="KAK3673335.1"/>
    <property type="molecule type" value="Genomic_DNA"/>
</dbReference>
<feature type="compositionally biased region" description="Polar residues" evidence="1">
    <location>
        <begin position="637"/>
        <end position="647"/>
    </location>
</feature>
<dbReference type="AlphaFoldDB" id="A0AAE0WKE0"/>
<dbReference type="InterPro" id="IPR001214">
    <property type="entry name" value="SET_dom"/>
</dbReference>
<feature type="compositionally biased region" description="Low complexity" evidence="1">
    <location>
        <begin position="610"/>
        <end position="623"/>
    </location>
</feature>
<feature type="region of interest" description="Disordered" evidence="1">
    <location>
        <begin position="610"/>
        <end position="688"/>
    </location>
</feature>
<dbReference type="Proteomes" id="UP001274830">
    <property type="component" value="Unassembled WGS sequence"/>
</dbReference>
<comment type="caution">
    <text evidence="3">The sequence shown here is derived from an EMBL/GenBank/DDBJ whole genome shotgun (WGS) entry which is preliminary data.</text>
</comment>
<evidence type="ECO:0000259" key="2">
    <source>
        <dbReference type="PROSITE" id="PS50280"/>
    </source>
</evidence>
<feature type="compositionally biased region" description="Polar residues" evidence="1">
    <location>
        <begin position="745"/>
        <end position="780"/>
    </location>
</feature>
<evidence type="ECO:0000313" key="4">
    <source>
        <dbReference type="Proteomes" id="UP001274830"/>
    </source>
</evidence>
<organism evidence="3 4">
    <name type="scientific">Recurvomyces mirabilis</name>
    <dbReference type="NCBI Taxonomy" id="574656"/>
    <lineage>
        <taxon>Eukaryota</taxon>
        <taxon>Fungi</taxon>
        <taxon>Dikarya</taxon>
        <taxon>Ascomycota</taxon>
        <taxon>Pezizomycotina</taxon>
        <taxon>Dothideomycetes</taxon>
        <taxon>Dothideomycetidae</taxon>
        <taxon>Mycosphaerellales</taxon>
        <taxon>Teratosphaeriaceae</taxon>
        <taxon>Recurvomyces</taxon>
    </lineage>
</organism>
<accession>A0AAE0WKE0</accession>
<dbReference type="SUPFAM" id="SSF82199">
    <property type="entry name" value="SET domain"/>
    <property type="match status" value="1"/>
</dbReference>
<feature type="region of interest" description="Disordered" evidence="1">
    <location>
        <begin position="1009"/>
        <end position="1034"/>
    </location>
</feature>
<evidence type="ECO:0000256" key="1">
    <source>
        <dbReference type="SAM" id="MobiDB-lite"/>
    </source>
</evidence>
<dbReference type="InterPro" id="IPR046341">
    <property type="entry name" value="SET_dom_sf"/>
</dbReference>
<dbReference type="PROSITE" id="PS50280">
    <property type="entry name" value="SET"/>
    <property type="match status" value="1"/>
</dbReference>
<protein>
    <recommendedName>
        <fullName evidence="2">SET domain-containing protein</fullName>
    </recommendedName>
</protein>
<proteinExistence type="predicted"/>
<keyword evidence="4" id="KW-1185">Reference proteome</keyword>
<dbReference type="InterPro" id="IPR053185">
    <property type="entry name" value="SET_domain_protein"/>
</dbReference>
<feature type="region of interest" description="Disordered" evidence="1">
    <location>
        <begin position="923"/>
        <end position="990"/>
    </location>
</feature>
<reference evidence="3" key="1">
    <citation type="submission" date="2023-07" db="EMBL/GenBank/DDBJ databases">
        <title>Black Yeasts Isolated from many extreme environments.</title>
        <authorList>
            <person name="Coleine C."/>
            <person name="Stajich J.E."/>
            <person name="Selbmann L."/>
        </authorList>
    </citation>
    <scope>NUCLEOTIDE SEQUENCE</scope>
    <source>
        <strain evidence="3">CCFEE 5485</strain>
    </source>
</reference>
<gene>
    <name evidence="3" type="ORF">LTR78_006881</name>
</gene>
<feature type="compositionally biased region" description="Low complexity" evidence="1">
    <location>
        <begin position="865"/>
        <end position="884"/>
    </location>
</feature>
<feature type="region of interest" description="Disordered" evidence="1">
    <location>
        <begin position="821"/>
        <end position="884"/>
    </location>
</feature>
<dbReference type="PANTHER" id="PTHR47332">
    <property type="entry name" value="SET DOMAIN-CONTAINING PROTEIN 5"/>
    <property type="match status" value="1"/>
</dbReference>
<evidence type="ECO:0000313" key="3">
    <source>
        <dbReference type="EMBL" id="KAK3673335.1"/>
    </source>
</evidence>
<feature type="domain" description="SET" evidence="2">
    <location>
        <begin position="1"/>
        <end position="143"/>
    </location>
</feature>
<feature type="region of interest" description="Disordered" evidence="1">
    <location>
        <begin position="744"/>
        <end position="780"/>
    </location>
</feature>
<feature type="region of interest" description="Disordered" evidence="1">
    <location>
        <begin position="1091"/>
        <end position="1110"/>
    </location>
</feature>
<dbReference type="Gene3D" id="2.170.270.10">
    <property type="entry name" value="SET domain"/>
    <property type="match status" value="1"/>
</dbReference>
<name>A0AAE0WKE0_9PEZI</name>
<sequence length="1110" mass="122175">MVRSRPNHQIIAAQVGGGKKIIASRDLSSGDLILIDESLCELLISLAEVHDPDHSYTTDARFSGTSAMIKARERMTDAQRTAFDKLQSEGKTTQGIFRSNAFGDEEIRDGPNAVVIWNANLGRATVRAITTISSDDEILLDYLGSAETTYQKRLQRRHALQACWDFRCLCVICDATLAEVRRGDQLRLNAKQLYGSLNDEEQRGAEANAQDVLNRRIQDGLHYIRAVEDLKMRDEKLASAYQHVAALHVKDYEVAKTVGNGHCEECDEEGRPNHHLMKALEMAEASFKDFFLCYGQDHPDTMAQEEIMMGLRRRRAPIRRPSLTLTATDLDDFEQRFLARHTARSAQMHKGTFRLSPGPSRRTSYSLVFENNHGGRTVSSGSQANVCSVDDTQGPTVSATTEKNDSYHHMASLACHDHKANQDISDKTVEEHRDAEGAEQRSLRFANTTLDGCVEIRPAASPAHSRATSEDIPVSRRDVPVLGEIHSDAFPTSPSQRHIPGLLSSARARRHVRSRETSIPEDPVELQHFIQDRHVSRIPSHTFLVPDLPPPVPELVLPDGADESRSIINPFLDPGAPVFVPRTRFGTVTGSANESSFGVGLESRWSSLDSTHSSSNLRLRSSSEQNVDSAIRHRQQAHTQRGETIQPRNRRRSRVSDQNEPLPVLDRYPLLRPSTRSPIARRSSVAHRPARFLGRRPSRSSFVSSHALPTIHTSSSIIDHQATLDNEHDGRDFLQSSVEDVLPSGSRTLPRISTQPHITSRSSSLSWRDHITPSQRMPSITSAASGISRVLSSSDFSGHGINAADEFLLMRNSPLDELTERLSRLSGNRPRSVGRSWERTPSQRSRPSLLHGNPFRQDSPPAPPTGSSATFSSSPLDPDASLSQDDANVLHNAHILPIAPSNSATVGVASLAAAIAINQLPTEVATSSPRRPLADTSAGKGQDSPSKSGGVPLKPSSPTMATPRVKIYDDARPGTDQPQTPADVIRPSHRFRGRSDVVTQASMAALVQAAPPPPPVQRQQNRHTYPSAATPAAHASPPAQALHALRNAASTAAHQILQHARIHRHRPSSDENGDRDLHAFEEERRVWVERQDAGTLHSTPPGEGRLEHFI</sequence>
<dbReference type="PANTHER" id="PTHR47332:SF4">
    <property type="entry name" value="SET DOMAIN-CONTAINING PROTEIN 5"/>
    <property type="match status" value="1"/>
</dbReference>